<dbReference type="InterPro" id="IPR050987">
    <property type="entry name" value="AtrR-like"/>
</dbReference>
<evidence type="ECO:0000259" key="4">
    <source>
        <dbReference type="PROSITE" id="PS50048"/>
    </source>
</evidence>
<dbReference type="PANTHER" id="PTHR46910:SF15">
    <property type="entry name" value="PRNA PROTEIN"/>
    <property type="match status" value="1"/>
</dbReference>
<dbReference type="InterPro" id="IPR036864">
    <property type="entry name" value="Zn2-C6_fun-type_DNA-bd_sf"/>
</dbReference>
<dbReference type="Gene3D" id="4.10.240.10">
    <property type="entry name" value="Zn(2)-C6 fungal-type DNA-binding domain"/>
    <property type="match status" value="1"/>
</dbReference>
<evidence type="ECO:0000313" key="6">
    <source>
        <dbReference type="Proteomes" id="UP000622797"/>
    </source>
</evidence>
<keyword evidence="6" id="KW-1185">Reference proteome</keyword>
<dbReference type="GO" id="GO:0000981">
    <property type="term" value="F:DNA-binding transcription factor activity, RNA polymerase II-specific"/>
    <property type="evidence" value="ECO:0007669"/>
    <property type="project" value="InterPro"/>
</dbReference>
<dbReference type="PROSITE" id="PS00463">
    <property type="entry name" value="ZN2_CY6_FUNGAL_1"/>
    <property type="match status" value="1"/>
</dbReference>
<dbReference type="PANTHER" id="PTHR46910">
    <property type="entry name" value="TRANSCRIPTION FACTOR PDR1"/>
    <property type="match status" value="1"/>
</dbReference>
<comment type="caution">
    <text evidence="5">The sequence shown here is derived from an EMBL/GenBank/DDBJ whole genome shotgun (WGS) entry which is preliminary data.</text>
</comment>
<dbReference type="Pfam" id="PF04082">
    <property type="entry name" value="Fungal_trans"/>
    <property type="match status" value="1"/>
</dbReference>
<dbReference type="PROSITE" id="PS50048">
    <property type="entry name" value="ZN2_CY6_FUNGAL_2"/>
    <property type="match status" value="1"/>
</dbReference>
<dbReference type="CDD" id="cd00067">
    <property type="entry name" value="GAL4"/>
    <property type="match status" value="1"/>
</dbReference>
<evidence type="ECO:0000256" key="2">
    <source>
        <dbReference type="ARBA" id="ARBA00023242"/>
    </source>
</evidence>
<dbReference type="GO" id="GO:0006351">
    <property type="term" value="P:DNA-templated transcription"/>
    <property type="evidence" value="ECO:0007669"/>
    <property type="project" value="InterPro"/>
</dbReference>
<accession>A0A8H4T2X9</accession>
<dbReference type="Pfam" id="PF00172">
    <property type="entry name" value="Zn_clus"/>
    <property type="match status" value="1"/>
</dbReference>
<dbReference type="InterPro" id="IPR001138">
    <property type="entry name" value="Zn2Cys6_DnaBD"/>
</dbReference>
<keyword evidence="1" id="KW-0479">Metal-binding</keyword>
<dbReference type="InterPro" id="IPR007219">
    <property type="entry name" value="XnlR_reg_dom"/>
</dbReference>
<evidence type="ECO:0000313" key="5">
    <source>
        <dbReference type="EMBL" id="KAF4950353.1"/>
    </source>
</evidence>
<dbReference type="SUPFAM" id="SSF57701">
    <property type="entry name" value="Zn2/Cys6 DNA-binding domain"/>
    <property type="match status" value="1"/>
</dbReference>
<proteinExistence type="predicted"/>
<reference evidence="5" key="1">
    <citation type="journal article" date="2020" name="BMC Genomics">
        <title>Correction to: Identification and distribution of gene clusters required for synthesis of sphingolipid metabolism inhibitors in diverse species of the filamentous fungus Fusarium.</title>
        <authorList>
            <person name="Kim H.S."/>
            <person name="Lohmar J.M."/>
            <person name="Busman M."/>
            <person name="Brown D.W."/>
            <person name="Naumann T.A."/>
            <person name="Divon H.H."/>
            <person name="Lysoe E."/>
            <person name="Uhlig S."/>
            <person name="Proctor R.H."/>
        </authorList>
    </citation>
    <scope>NUCLEOTIDE SEQUENCE</scope>
    <source>
        <strain evidence="5">NRRL 20472</strain>
    </source>
</reference>
<dbReference type="OrthoDB" id="3266505at2759"/>
<sequence length="747" mass="83467">MPVSIISDQAVNSQQLLSSPQLARNDITVAVKRKRRATRACDNCRRLKEKCDGGTPCDRCIKSIRQCVFTNAFKRSRRRPAVQQLTSAIDPKPFFDIDRIRNLEAIVQHFTNIQDFSPGKVAETLASLATDKESSPSSQCLESLQGDEDLDIPTNEERKDASPIPAYEEFSHSDFTRQIQQKLGPDLDRPNIDQTASLATAEHLLSWPFIVQDAVSLFPPAEVATTLLDVFFNVAQTNYFYVDEEFIRNRISEIYNHVSIAFTIADAPWICTALMVFCVSTQFAHLAPHLQRKQSAGGEVIATSAVDDALALAFYRKATVLIPDLLTIGSAQCVQAFILMGVYTLPVDPTGLASGYYGIAMRIAIHNDMHLASPFKTKDSEIRKRIWWTAYTLDSLFDDNIRFEQSVYKTSQSGFPVRVCILHGRPASIQRSQIRAELPVDYPELRPSERPNTFHNVMAQKDLTEIMEDAREIILRIKKAERSKLEQLAQDALKANQALETWWDGLPNTTYCKDLTPGQPLFRSNIHLALTYHLVHIFIGRCFIFDGSDADKPDMHEWITARNTLVKHCIRSAITSIQLCQMLNDEFGLSQSSYTEFTSCCAAVVTLVAQRIFNKTVEFGDICDQGIALLNIMSGGVFSNTKSSEKRGLEVLRIALDKLGTSHGDSPSLGGAGYDEFRNWVTSQVEPEQTLGPEQALPAMECPYGSSPEQASFHSQEMNLMPDFVPTTFADLASLPGLENYFQSSIG</sequence>
<feature type="region of interest" description="Disordered" evidence="3">
    <location>
        <begin position="130"/>
        <end position="161"/>
    </location>
</feature>
<gene>
    <name evidence="5" type="ORF">FSARC_13217</name>
</gene>
<evidence type="ECO:0000256" key="3">
    <source>
        <dbReference type="SAM" id="MobiDB-lite"/>
    </source>
</evidence>
<organism evidence="5 6">
    <name type="scientific">Fusarium sarcochroum</name>
    <dbReference type="NCBI Taxonomy" id="1208366"/>
    <lineage>
        <taxon>Eukaryota</taxon>
        <taxon>Fungi</taxon>
        <taxon>Dikarya</taxon>
        <taxon>Ascomycota</taxon>
        <taxon>Pezizomycotina</taxon>
        <taxon>Sordariomycetes</taxon>
        <taxon>Hypocreomycetidae</taxon>
        <taxon>Hypocreales</taxon>
        <taxon>Nectriaceae</taxon>
        <taxon>Fusarium</taxon>
        <taxon>Fusarium lateritium species complex</taxon>
    </lineage>
</organism>
<evidence type="ECO:0000256" key="1">
    <source>
        <dbReference type="ARBA" id="ARBA00022723"/>
    </source>
</evidence>
<dbReference type="GO" id="GO:0003677">
    <property type="term" value="F:DNA binding"/>
    <property type="evidence" value="ECO:0007669"/>
    <property type="project" value="InterPro"/>
</dbReference>
<feature type="domain" description="Zn(2)-C6 fungal-type" evidence="4">
    <location>
        <begin position="40"/>
        <end position="69"/>
    </location>
</feature>
<keyword evidence="2" id="KW-0539">Nucleus</keyword>
<dbReference type="AlphaFoldDB" id="A0A8H4T2X9"/>
<dbReference type="CDD" id="cd12148">
    <property type="entry name" value="fungal_TF_MHR"/>
    <property type="match status" value="1"/>
</dbReference>
<protein>
    <recommendedName>
        <fullName evidence="4">Zn(2)-C6 fungal-type domain-containing protein</fullName>
    </recommendedName>
</protein>
<name>A0A8H4T2X9_9HYPO</name>
<dbReference type="SMART" id="SM00066">
    <property type="entry name" value="GAL4"/>
    <property type="match status" value="1"/>
</dbReference>
<dbReference type="GO" id="GO:0008270">
    <property type="term" value="F:zinc ion binding"/>
    <property type="evidence" value="ECO:0007669"/>
    <property type="project" value="InterPro"/>
</dbReference>
<dbReference type="EMBL" id="JABEXW010000971">
    <property type="protein sequence ID" value="KAF4950353.1"/>
    <property type="molecule type" value="Genomic_DNA"/>
</dbReference>
<dbReference type="Proteomes" id="UP000622797">
    <property type="component" value="Unassembled WGS sequence"/>
</dbReference>
<reference evidence="5" key="2">
    <citation type="submission" date="2020-05" db="EMBL/GenBank/DDBJ databases">
        <authorList>
            <person name="Kim H.-S."/>
            <person name="Proctor R.H."/>
            <person name="Brown D.W."/>
        </authorList>
    </citation>
    <scope>NUCLEOTIDE SEQUENCE</scope>
    <source>
        <strain evidence="5">NRRL 20472</strain>
    </source>
</reference>